<evidence type="ECO:0008006" key="3">
    <source>
        <dbReference type="Google" id="ProtNLM"/>
    </source>
</evidence>
<accession>A0ABY6LME1</accession>
<sequence>MDKLEYRKVVKFLVLDRFTEILLLQFQKWEAEFKRGRTLPENDTRERRPKTATTSETIEKVTISCWTIGEKGAEHLAQRIRDAKALRKVWTDSRGIRPIFLGYLSSWMIYHYTPDTKQQSKQWAEDSDSELNQAKSIASTEKVIASVFWDAKEILLIDYLEKGRTITDVSQNLGEEAWLEEEKIIFHKDNASAHKCELAMRKLRGSRYDLLGHPPILFIGVLRL</sequence>
<dbReference type="PANTHER" id="PTHR46060">
    <property type="entry name" value="MARINER MOS1 TRANSPOSASE-LIKE PROTEIN"/>
    <property type="match status" value="1"/>
</dbReference>
<dbReference type="Gene3D" id="3.30.420.10">
    <property type="entry name" value="Ribonuclease H-like superfamily/Ribonuclease H"/>
    <property type="match status" value="1"/>
</dbReference>
<dbReference type="PANTHER" id="PTHR46060:SF1">
    <property type="entry name" value="MARINER MOS1 TRANSPOSASE-LIKE PROTEIN"/>
    <property type="match status" value="1"/>
</dbReference>
<dbReference type="Proteomes" id="UP001235939">
    <property type="component" value="Chromosome 21"/>
</dbReference>
<reference evidence="1 2" key="1">
    <citation type="submission" date="2022-01" db="EMBL/GenBank/DDBJ databases">
        <title>A chromosomal length assembly of Cordylochernes scorpioides.</title>
        <authorList>
            <person name="Zeh D."/>
            <person name="Zeh J."/>
        </authorList>
    </citation>
    <scope>NUCLEOTIDE SEQUENCE [LARGE SCALE GENOMIC DNA]</scope>
    <source>
        <strain evidence="1">IN4F17</strain>
        <tissue evidence="1">Whole Body</tissue>
    </source>
</reference>
<dbReference type="InterPro" id="IPR036397">
    <property type="entry name" value="RNaseH_sf"/>
</dbReference>
<dbReference type="InterPro" id="IPR052709">
    <property type="entry name" value="Transposase-MT_Hybrid"/>
</dbReference>
<protein>
    <recommendedName>
        <fullName evidence="3">Transposase</fullName>
    </recommendedName>
</protein>
<dbReference type="EMBL" id="CP092883">
    <property type="protein sequence ID" value="UYV82323.1"/>
    <property type="molecule type" value="Genomic_DNA"/>
</dbReference>
<keyword evidence="2" id="KW-1185">Reference proteome</keyword>
<proteinExistence type="predicted"/>
<dbReference type="InterPro" id="IPR001888">
    <property type="entry name" value="Transposase_1"/>
</dbReference>
<gene>
    <name evidence="1" type="ORF">LAZ67_21001707</name>
</gene>
<evidence type="ECO:0000313" key="2">
    <source>
        <dbReference type="Proteomes" id="UP001235939"/>
    </source>
</evidence>
<name>A0ABY6LME1_9ARAC</name>
<evidence type="ECO:0000313" key="1">
    <source>
        <dbReference type="EMBL" id="UYV82323.1"/>
    </source>
</evidence>
<organism evidence="1 2">
    <name type="scientific">Cordylochernes scorpioides</name>
    <dbReference type="NCBI Taxonomy" id="51811"/>
    <lineage>
        <taxon>Eukaryota</taxon>
        <taxon>Metazoa</taxon>
        <taxon>Ecdysozoa</taxon>
        <taxon>Arthropoda</taxon>
        <taxon>Chelicerata</taxon>
        <taxon>Arachnida</taxon>
        <taxon>Pseudoscorpiones</taxon>
        <taxon>Cheliferoidea</taxon>
        <taxon>Chernetidae</taxon>
        <taxon>Cordylochernes</taxon>
    </lineage>
</organism>
<dbReference type="Pfam" id="PF01359">
    <property type="entry name" value="Transposase_1"/>
    <property type="match status" value="1"/>
</dbReference>